<reference evidence="1 2" key="1">
    <citation type="submission" date="2024-02" db="EMBL/GenBank/DDBJ databases">
        <authorList>
            <person name="Daric V."/>
            <person name="Darras S."/>
        </authorList>
    </citation>
    <scope>NUCLEOTIDE SEQUENCE [LARGE SCALE GENOMIC DNA]</scope>
</reference>
<evidence type="ECO:0000313" key="1">
    <source>
        <dbReference type="EMBL" id="CAK8673726.1"/>
    </source>
</evidence>
<name>A0ABP0F2R5_CLALP</name>
<gene>
    <name evidence="1" type="ORF">CVLEPA_LOCUS3490</name>
</gene>
<dbReference type="Proteomes" id="UP001642483">
    <property type="component" value="Unassembled WGS sequence"/>
</dbReference>
<organism evidence="1 2">
    <name type="scientific">Clavelina lepadiformis</name>
    <name type="common">Light-bulb sea squirt</name>
    <name type="synonym">Ascidia lepadiformis</name>
    <dbReference type="NCBI Taxonomy" id="159417"/>
    <lineage>
        <taxon>Eukaryota</taxon>
        <taxon>Metazoa</taxon>
        <taxon>Chordata</taxon>
        <taxon>Tunicata</taxon>
        <taxon>Ascidiacea</taxon>
        <taxon>Aplousobranchia</taxon>
        <taxon>Clavelinidae</taxon>
        <taxon>Clavelina</taxon>
    </lineage>
</organism>
<sequence length="448" mass="51269">MSNAELFKTARELEIDSDHLSLSQLRKILEDKHQNKDVKNQPDAEVANEIESVQLIKETCVDENGNKFSWLRVGALEFAEEKWSTGVHLLSKTKLYTGNEKKITIPTTARHTHEGIPTTASPTTSHARYYNPTFENDLDIACCTEDIARPSNQQHQESDFSISSILTEEVISQNAKKPPRPLYRSHTTPHFYHDNDENGKSPKFLWDKLRKYTLGRRNKIEQNDSDKSVRSAWTNKEIESSASNAPDISIPRKHVQLSKISGRGRVIDFLGSDESKRTAMWLIRRGIKVRRTIRSTQVGSSCGYIAVYAAWALHKAAKRGEDWATCKIKDPSDSKDWIENQNQILSLEYLDRDFSEQPDVAKPLLNKEILFLLHHCHDLEYSDGNVPMTWFHGTLSSNYFREGVQDHIKNFQLESEFTGSSKLRIAIVNSTNSAQGQHWFTVAYQLHK</sequence>
<evidence type="ECO:0000313" key="2">
    <source>
        <dbReference type="Proteomes" id="UP001642483"/>
    </source>
</evidence>
<accession>A0ABP0F2R5</accession>
<protein>
    <submittedName>
        <fullName evidence="1">Uncharacterized protein</fullName>
    </submittedName>
</protein>
<keyword evidence="2" id="KW-1185">Reference proteome</keyword>
<dbReference type="EMBL" id="CAWYQH010000002">
    <property type="protein sequence ID" value="CAK8673726.1"/>
    <property type="molecule type" value="Genomic_DNA"/>
</dbReference>
<comment type="caution">
    <text evidence="1">The sequence shown here is derived from an EMBL/GenBank/DDBJ whole genome shotgun (WGS) entry which is preliminary data.</text>
</comment>
<proteinExistence type="predicted"/>